<evidence type="ECO:0000313" key="4">
    <source>
        <dbReference type="Proteomes" id="UP000547510"/>
    </source>
</evidence>
<feature type="transmembrane region" description="Helical" evidence="2">
    <location>
        <begin position="104"/>
        <end position="124"/>
    </location>
</feature>
<evidence type="ECO:0000256" key="1">
    <source>
        <dbReference type="SAM" id="MobiDB-lite"/>
    </source>
</evidence>
<evidence type="ECO:0000313" key="3">
    <source>
        <dbReference type="EMBL" id="MBB5958215.1"/>
    </source>
</evidence>
<comment type="caution">
    <text evidence="3">The sequence shown here is derived from an EMBL/GenBank/DDBJ whole genome shotgun (WGS) entry which is preliminary data.</text>
</comment>
<dbReference type="EMBL" id="JACHJN010000007">
    <property type="protein sequence ID" value="MBB5958215.1"/>
    <property type="molecule type" value="Genomic_DNA"/>
</dbReference>
<reference evidence="3 4" key="1">
    <citation type="submission" date="2020-08" db="EMBL/GenBank/DDBJ databases">
        <title>Genomic Encyclopedia of Type Strains, Phase III (KMG-III): the genomes of soil and plant-associated and newly described type strains.</title>
        <authorList>
            <person name="Whitman W."/>
        </authorList>
    </citation>
    <scope>NUCLEOTIDE SEQUENCE [LARGE SCALE GENOMIC DNA]</scope>
    <source>
        <strain evidence="3 4">CECT 8640</strain>
    </source>
</reference>
<evidence type="ECO:0000256" key="2">
    <source>
        <dbReference type="SAM" id="Phobius"/>
    </source>
</evidence>
<dbReference type="AlphaFoldDB" id="A0A841CQE2"/>
<feature type="transmembrane region" description="Helical" evidence="2">
    <location>
        <begin position="70"/>
        <end position="92"/>
    </location>
</feature>
<organism evidence="3 4">
    <name type="scientific">Saccharothrix tamanrassetensis</name>
    <dbReference type="NCBI Taxonomy" id="1051531"/>
    <lineage>
        <taxon>Bacteria</taxon>
        <taxon>Bacillati</taxon>
        <taxon>Actinomycetota</taxon>
        <taxon>Actinomycetes</taxon>
        <taxon>Pseudonocardiales</taxon>
        <taxon>Pseudonocardiaceae</taxon>
        <taxon>Saccharothrix</taxon>
    </lineage>
</organism>
<keyword evidence="2" id="KW-0472">Membrane</keyword>
<name>A0A841CQE2_9PSEU</name>
<keyword evidence="2" id="KW-1133">Transmembrane helix</keyword>
<sequence length="171" mass="17516">MVVVLLVVGALGMPLAGLLVRPDVRGARHGAEMFIDLGRFGWYGYLVLSAVGLVVGLTGVLLGTPHGRRLATGAATALLTPTLVFGTIHVLVTTTGMFRGDGRPLSAAAAAVATVTAAIALTFAQRVVVAVIDQWVGGCQREFECDAGGQSPRVSPCPLSAHRDASVPTAS</sequence>
<proteinExistence type="predicted"/>
<dbReference type="Proteomes" id="UP000547510">
    <property type="component" value="Unassembled WGS sequence"/>
</dbReference>
<accession>A0A841CQE2</accession>
<keyword evidence="4" id="KW-1185">Reference proteome</keyword>
<feature type="transmembrane region" description="Helical" evidence="2">
    <location>
        <begin position="42"/>
        <end position="63"/>
    </location>
</feature>
<gene>
    <name evidence="3" type="ORF">FHS29_004823</name>
</gene>
<dbReference type="RefSeq" id="WP_184693965.1">
    <property type="nucleotide sequence ID" value="NZ_JACHJN010000007.1"/>
</dbReference>
<protein>
    <submittedName>
        <fullName evidence="3">Uncharacterized protein</fullName>
    </submittedName>
</protein>
<feature type="region of interest" description="Disordered" evidence="1">
    <location>
        <begin position="148"/>
        <end position="171"/>
    </location>
</feature>
<keyword evidence="2" id="KW-0812">Transmembrane</keyword>